<keyword evidence="2" id="KW-1185">Reference proteome</keyword>
<proteinExistence type="predicted"/>
<evidence type="ECO:0000313" key="2">
    <source>
        <dbReference type="Proteomes" id="UP000625711"/>
    </source>
</evidence>
<feature type="non-terminal residue" evidence="1">
    <location>
        <position position="1"/>
    </location>
</feature>
<organism evidence="1 2">
    <name type="scientific">Rhynchophorus ferrugineus</name>
    <name type="common">Red palm weevil</name>
    <name type="synonym">Curculio ferrugineus</name>
    <dbReference type="NCBI Taxonomy" id="354439"/>
    <lineage>
        <taxon>Eukaryota</taxon>
        <taxon>Metazoa</taxon>
        <taxon>Ecdysozoa</taxon>
        <taxon>Arthropoda</taxon>
        <taxon>Hexapoda</taxon>
        <taxon>Insecta</taxon>
        <taxon>Pterygota</taxon>
        <taxon>Neoptera</taxon>
        <taxon>Endopterygota</taxon>
        <taxon>Coleoptera</taxon>
        <taxon>Polyphaga</taxon>
        <taxon>Cucujiformia</taxon>
        <taxon>Curculionidae</taxon>
        <taxon>Dryophthorinae</taxon>
        <taxon>Rhynchophorus</taxon>
    </lineage>
</organism>
<dbReference type="Proteomes" id="UP000625711">
    <property type="component" value="Unassembled WGS sequence"/>
</dbReference>
<name>A0A834I8K4_RHYFE</name>
<dbReference type="EMBL" id="JAACXV010012570">
    <property type="protein sequence ID" value="KAF7274567.1"/>
    <property type="molecule type" value="Genomic_DNA"/>
</dbReference>
<protein>
    <submittedName>
        <fullName evidence="1">Uncharacterized protein</fullName>
    </submittedName>
</protein>
<dbReference type="AlphaFoldDB" id="A0A834I8K4"/>
<gene>
    <name evidence="1" type="ORF">GWI33_012783</name>
</gene>
<comment type="caution">
    <text evidence="1">The sequence shown here is derived from an EMBL/GenBank/DDBJ whole genome shotgun (WGS) entry which is preliminary data.</text>
</comment>
<sequence length="125" mass="14355">MKDLTEQVRLAIRRYCLKYRTYWFISTDRTRVANTLIKIDIVAEETLKAKCAVVMTNTTKVESITNAEAMVPKSTKPNLEWQPPKQIHNRYEIKNRKEEANGAETLAAIRGKLTHKELAGDGLKH</sequence>
<reference evidence="1" key="1">
    <citation type="submission" date="2020-08" db="EMBL/GenBank/DDBJ databases">
        <title>Genome sequencing and assembly of the red palm weevil Rhynchophorus ferrugineus.</title>
        <authorList>
            <person name="Dias G.B."/>
            <person name="Bergman C.M."/>
            <person name="Manee M."/>
        </authorList>
    </citation>
    <scope>NUCLEOTIDE SEQUENCE</scope>
    <source>
        <strain evidence="1">AA-2017</strain>
        <tissue evidence="1">Whole larva</tissue>
    </source>
</reference>
<evidence type="ECO:0000313" key="1">
    <source>
        <dbReference type="EMBL" id="KAF7274567.1"/>
    </source>
</evidence>
<accession>A0A834I8K4</accession>